<reference evidence="1" key="1">
    <citation type="submission" date="2014-08" db="EMBL/GenBank/DDBJ databases">
        <authorList>
            <person name="Murali S."/>
            <person name="Richards S."/>
            <person name="Bandaranaike D."/>
            <person name="Bellair M."/>
            <person name="Blankenburg K."/>
            <person name="Chao H."/>
            <person name="Dinh H."/>
            <person name="Doddapaneni H."/>
            <person name="Dugan-Rocha S."/>
            <person name="Elkadiri S."/>
            <person name="Gnanaolivu R."/>
            <person name="Hughes D."/>
            <person name="Lee S."/>
            <person name="Li M."/>
            <person name="Ming W."/>
            <person name="Munidasa M."/>
            <person name="Muniz J."/>
            <person name="Nguyen L."/>
            <person name="Osuji N."/>
            <person name="Pu L.-L."/>
            <person name="Puazo M."/>
            <person name="Skinner E."/>
            <person name="Qu C."/>
            <person name="Quiroz J."/>
            <person name="Raj R."/>
            <person name="Weissenberger G."/>
            <person name="Xin Y."/>
            <person name="Zou X."/>
            <person name="Han Y."/>
            <person name="Worley K."/>
            <person name="Muzny D."/>
            <person name="Gibbs R."/>
        </authorList>
    </citation>
    <scope>NUCLEOTIDE SEQUENCE</scope>
    <source>
        <strain evidence="1">HAZT.00-mixed</strain>
        <tissue evidence="1">Whole organism</tissue>
    </source>
</reference>
<sequence>MILQSVRPCVPCTEDEHGNRTTLVVRSCALDSGTITTDTELVRMSHCGAFYLNQCCVLCNDEGSVCWKRLKYRAPAADTGVSVVVRDCALDSGTLTTDTEIIRMSHCGSFKLEGK</sequence>
<comment type="caution">
    <text evidence="1">The sequence shown here is derived from an EMBL/GenBank/DDBJ whole genome shotgun (WGS) entry which is preliminary data.</text>
</comment>
<accession>A0A6A0HD68</accession>
<gene>
    <name evidence="1" type="ORF">HAZT_HAZT004352</name>
</gene>
<organism evidence="1">
    <name type="scientific">Hyalella azteca</name>
    <name type="common">Amphipod</name>
    <dbReference type="NCBI Taxonomy" id="294128"/>
    <lineage>
        <taxon>Eukaryota</taxon>
        <taxon>Metazoa</taxon>
        <taxon>Ecdysozoa</taxon>
        <taxon>Arthropoda</taxon>
        <taxon>Crustacea</taxon>
        <taxon>Multicrustacea</taxon>
        <taxon>Malacostraca</taxon>
        <taxon>Eumalacostraca</taxon>
        <taxon>Peracarida</taxon>
        <taxon>Amphipoda</taxon>
        <taxon>Senticaudata</taxon>
        <taxon>Talitrida</taxon>
        <taxon>Talitroidea</taxon>
        <taxon>Hyalellidae</taxon>
        <taxon>Hyalella</taxon>
    </lineage>
</organism>
<protein>
    <submittedName>
        <fullName evidence="1">Uncharacterized protein</fullName>
    </submittedName>
</protein>
<dbReference type="AlphaFoldDB" id="A0A6A0HD68"/>
<proteinExistence type="predicted"/>
<dbReference type="PANTHER" id="PTHR38332">
    <property type="entry name" value="PROTEIN CBG11604"/>
    <property type="match status" value="1"/>
</dbReference>
<reference evidence="1" key="3">
    <citation type="submission" date="2019-06" db="EMBL/GenBank/DDBJ databases">
        <authorList>
            <person name="Poynton C."/>
            <person name="Hasenbein S."/>
            <person name="Benoit J.B."/>
            <person name="Sepulveda M.S."/>
            <person name="Poelchau M.F."/>
            <person name="Murali S.C."/>
            <person name="Chen S."/>
            <person name="Glastad K.M."/>
            <person name="Werren J.H."/>
            <person name="Vineis J.H."/>
            <person name="Bowen J.L."/>
            <person name="Friedrich M."/>
            <person name="Jones J."/>
            <person name="Robertson H.M."/>
            <person name="Feyereisen R."/>
            <person name="Mechler-Hickson A."/>
            <person name="Mathers N."/>
            <person name="Lee C.E."/>
            <person name="Colbourne J.K."/>
            <person name="Biales A."/>
            <person name="Johnston J.S."/>
            <person name="Wellborn G.A."/>
            <person name="Rosendale A.J."/>
            <person name="Cridge A.G."/>
            <person name="Munoz-Torres M.C."/>
            <person name="Bain P.A."/>
            <person name="Manny A.R."/>
            <person name="Major K.M."/>
            <person name="Lambert F.N."/>
            <person name="Vulpe C.D."/>
            <person name="Tuck P."/>
            <person name="Blalock B.J."/>
            <person name="Lin Y.-Y."/>
            <person name="Smith M.E."/>
            <person name="Ochoa-Acuna H."/>
            <person name="Chen M.-J.M."/>
            <person name="Childers C.P."/>
            <person name="Qu J."/>
            <person name="Dugan S."/>
            <person name="Lee S.L."/>
            <person name="Chao H."/>
            <person name="Dinh H."/>
            <person name="Han Y."/>
            <person name="Doddapaneni H."/>
            <person name="Worley K.C."/>
            <person name="Muzny D.M."/>
            <person name="Gibbs R.A."/>
            <person name="Richards S."/>
        </authorList>
    </citation>
    <scope>NUCLEOTIDE SEQUENCE</scope>
    <source>
        <strain evidence="1">HAZT.00-mixed</strain>
        <tissue evidence="1">Whole organism</tissue>
    </source>
</reference>
<dbReference type="EMBL" id="JQDR03002100">
    <property type="protein sequence ID" value="KAA0203234.1"/>
    <property type="molecule type" value="Genomic_DNA"/>
</dbReference>
<reference evidence="1" key="2">
    <citation type="journal article" date="2018" name="Environ. Sci. Technol.">
        <title>The Toxicogenome of Hyalella azteca: A Model for Sediment Ecotoxicology and Evolutionary Toxicology.</title>
        <authorList>
            <person name="Poynton H.C."/>
            <person name="Hasenbein S."/>
            <person name="Benoit J.B."/>
            <person name="Sepulveda M.S."/>
            <person name="Poelchau M.F."/>
            <person name="Hughes D.S.T."/>
            <person name="Murali S.C."/>
            <person name="Chen S."/>
            <person name="Glastad K.M."/>
            <person name="Goodisman M.A.D."/>
            <person name="Werren J.H."/>
            <person name="Vineis J.H."/>
            <person name="Bowen J.L."/>
            <person name="Friedrich M."/>
            <person name="Jones J."/>
            <person name="Robertson H.M."/>
            <person name="Feyereisen R."/>
            <person name="Mechler-Hickson A."/>
            <person name="Mathers N."/>
            <person name="Lee C.E."/>
            <person name="Colbourne J.K."/>
            <person name="Biales A."/>
            <person name="Johnston J.S."/>
            <person name="Wellborn G.A."/>
            <person name="Rosendale A.J."/>
            <person name="Cridge A.G."/>
            <person name="Munoz-Torres M.C."/>
            <person name="Bain P.A."/>
            <person name="Manny A.R."/>
            <person name="Major K.M."/>
            <person name="Lambert F.N."/>
            <person name="Vulpe C.D."/>
            <person name="Tuck P."/>
            <person name="Blalock B.J."/>
            <person name="Lin Y.Y."/>
            <person name="Smith M.E."/>
            <person name="Ochoa-Acuna H."/>
            <person name="Chen M.M."/>
            <person name="Childers C.P."/>
            <person name="Qu J."/>
            <person name="Dugan S."/>
            <person name="Lee S.L."/>
            <person name="Chao H."/>
            <person name="Dinh H."/>
            <person name="Han Y."/>
            <person name="Doddapaneni H."/>
            <person name="Worley K.C."/>
            <person name="Muzny D.M."/>
            <person name="Gibbs R.A."/>
            <person name="Richards S."/>
        </authorList>
    </citation>
    <scope>NUCLEOTIDE SEQUENCE</scope>
    <source>
        <strain evidence="1">HAZT.00-mixed</strain>
        <tissue evidence="1">Whole organism</tissue>
    </source>
</reference>
<dbReference type="Proteomes" id="UP000711488">
    <property type="component" value="Unassembled WGS sequence"/>
</dbReference>
<dbReference type="PANTHER" id="PTHR38332:SF1">
    <property type="entry name" value="RE49668P"/>
    <property type="match status" value="1"/>
</dbReference>
<evidence type="ECO:0000313" key="1">
    <source>
        <dbReference type="EMBL" id="KAA0203234.1"/>
    </source>
</evidence>
<name>A0A6A0HD68_HYAAZ</name>